<dbReference type="OrthoDB" id="35799at2759"/>
<keyword evidence="7 11" id="KW-0999">Mitochondrion inner membrane</keyword>
<reference evidence="12" key="1">
    <citation type="submission" date="2022-07" db="EMBL/GenBank/DDBJ databases">
        <title>Phylogenomic reconstructions and comparative analyses of Kickxellomycotina fungi.</title>
        <authorList>
            <person name="Reynolds N.K."/>
            <person name="Stajich J.E."/>
            <person name="Barry K."/>
            <person name="Grigoriev I.V."/>
            <person name="Crous P."/>
            <person name="Smith M.E."/>
        </authorList>
    </citation>
    <scope>NUCLEOTIDE SEQUENCE</scope>
    <source>
        <strain evidence="12">NBRC 100468</strain>
    </source>
</reference>
<comment type="function">
    <text evidence="11">Mitochondrial membrane ATP synthase (F(1)F(0) ATP synthase or Complex V) produces ATP from ADP in the presence of a proton gradient across the membrane which is generated by electron transport complexes of the respiratory chain. F-type ATPases consist of two structural domains, F(1) - containing the extramembraneous catalytic core, and F(0) - containing the membrane proton channel, linked together by a central stalk and a peripheral stalk. During catalysis, ATP synthesis in the catalytic domain of F(1) is coupled via a rotary mechanism of the central stalk subunits to proton translocation.</text>
</comment>
<evidence type="ECO:0000313" key="12">
    <source>
        <dbReference type="EMBL" id="KAJ1918200.1"/>
    </source>
</evidence>
<protein>
    <recommendedName>
        <fullName evidence="3 11">ATP synthase subunit d, mitochondrial</fullName>
    </recommendedName>
</protein>
<dbReference type="Proteomes" id="UP001150538">
    <property type="component" value="Unassembled WGS sequence"/>
</dbReference>
<keyword evidence="8 11" id="KW-0406">Ion transport</keyword>
<keyword evidence="13" id="KW-1185">Reference proteome</keyword>
<dbReference type="Pfam" id="PF05873">
    <property type="entry name" value="Mt_ATP-synt_D"/>
    <property type="match status" value="1"/>
</dbReference>
<organism evidence="12 13">
    <name type="scientific">Mycoemilia scoparia</name>
    <dbReference type="NCBI Taxonomy" id="417184"/>
    <lineage>
        <taxon>Eukaryota</taxon>
        <taxon>Fungi</taxon>
        <taxon>Fungi incertae sedis</taxon>
        <taxon>Zoopagomycota</taxon>
        <taxon>Kickxellomycotina</taxon>
        <taxon>Kickxellomycetes</taxon>
        <taxon>Kickxellales</taxon>
        <taxon>Kickxellaceae</taxon>
        <taxon>Mycoemilia</taxon>
    </lineage>
</organism>
<dbReference type="SUPFAM" id="SSF161065">
    <property type="entry name" value="ATP synthase D chain-like"/>
    <property type="match status" value="1"/>
</dbReference>
<name>A0A9W8A2G3_9FUNG</name>
<keyword evidence="9 11" id="KW-0496">Mitochondrion</keyword>
<evidence type="ECO:0000256" key="3">
    <source>
        <dbReference type="ARBA" id="ARBA00021688"/>
    </source>
</evidence>
<keyword evidence="10 11" id="KW-0472">Membrane</keyword>
<comment type="subcellular location">
    <subcellularLocation>
        <location evidence="1 11">Mitochondrion inner membrane</location>
    </subcellularLocation>
</comment>
<dbReference type="GO" id="GO:0005743">
    <property type="term" value="C:mitochondrial inner membrane"/>
    <property type="evidence" value="ECO:0007669"/>
    <property type="project" value="UniProtKB-SubCell"/>
</dbReference>
<sequence>MSAVGRKFLTSIDWPLLSSVFAKRAETVKALSAFRKKFDETESQLNALKEQKTEIDFEHYRKVLNNTKIVDEMEKAFKNQKIVKVDLDSQIKAISAFEAKAVEAAEAYVKEVNAKLVDLHETVENIDSARPIEQLTVDDVIQARPEIVAEVEALVKEGKFTVSEYESKFPNLTLA</sequence>
<dbReference type="PIRSF" id="PIRSF005514">
    <property type="entry name" value="ATPase_F0_D_mt"/>
    <property type="match status" value="1"/>
</dbReference>
<proteinExistence type="inferred from homology"/>
<evidence type="ECO:0000256" key="7">
    <source>
        <dbReference type="ARBA" id="ARBA00022792"/>
    </source>
</evidence>
<dbReference type="GO" id="GO:0015078">
    <property type="term" value="F:proton transmembrane transporter activity"/>
    <property type="evidence" value="ECO:0007669"/>
    <property type="project" value="InterPro"/>
</dbReference>
<dbReference type="Gene3D" id="6.10.280.70">
    <property type="match status" value="1"/>
</dbReference>
<accession>A0A9W8A2G3</accession>
<dbReference type="InterPro" id="IPR036228">
    <property type="entry name" value="ATP_synth_F0_dsu_sf_mt"/>
</dbReference>
<dbReference type="AlphaFoldDB" id="A0A9W8A2G3"/>
<keyword evidence="5" id="KW-0138">CF(0)</keyword>
<dbReference type="EMBL" id="JANBPU010000051">
    <property type="protein sequence ID" value="KAJ1918200.1"/>
    <property type="molecule type" value="Genomic_DNA"/>
</dbReference>
<gene>
    <name evidence="12" type="primary">ATP7</name>
    <name evidence="12" type="ORF">H4219_002757</name>
</gene>
<evidence type="ECO:0000256" key="1">
    <source>
        <dbReference type="ARBA" id="ARBA00004273"/>
    </source>
</evidence>
<evidence type="ECO:0000313" key="13">
    <source>
        <dbReference type="Proteomes" id="UP001150538"/>
    </source>
</evidence>
<dbReference type="PANTHER" id="PTHR12700">
    <property type="entry name" value="ATP SYNTHASE SUBUNIT D, MITOCHONDRIAL"/>
    <property type="match status" value="1"/>
</dbReference>
<dbReference type="InterPro" id="IPR008689">
    <property type="entry name" value="ATP_synth_F0_dsu_mt"/>
</dbReference>
<comment type="similarity">
    <text evidence="2 11">Belongs to the ATPase d subunit family.</text>
</comment>
<evidence type="ECO:0000256" key="11">
    <source>
        <dbReference type="PIRNR" id="PIRNR005514"/>
    </source>
</evidence>
<evidence type="ECO:0000256" key="5">
    <source>
        <dbReference type="ARBA" id="ARBA00022547"/>
    </source>
</evidence>
<dbReference type="GO" id="GO:0015986">
    <property type="term" value="P:proton motive force-driven ATP synthesis"/>
    <property type="evidence" value="ECO:0007669"/>
    <property type="project" value="UniProtKB-UniRule"/>
</dbReference>
<evidence type="ECO:0000256" key="4">
    <source>
        <dbReference type="ARBA" id="ARBA00022448"/>
    </source>
</evidence>
<dbReference type="GO" id="GO:0045259">
    <property type="term" value="C:proton-transporting ATP synthase complex"/>
    <property type="evidence" value="ECO:0007669"/>
    <property type="project" value="UniProtKB-KW"/>
</dbReference>
<keyword evidence="6 11" id="KW-0375">Hydrogen ion transport</keyword>
<evidence type="ECO:0000256" key="6">
    <source>
        <dbReference type="ARBA" id="ARBA00022781"/>
    </source>
</evidence>
<evidence type="ECO:0000256" key="9">
    <source>
        <dbReference type="ARBA" id="ARBA00023128"/>
    </source>
</evidence>
<evidence type="ECO:0000256" key="10">
    <source>
        <dbReference type="ARBA" id="ARBA00023136"/>
    </source>
</evidence>
<keyword evidence="4 11" id="KW-0813">Transport</keyword>
<evidence type="ECO:0000256" key="8">
    <source>
        <dbReference type="ARBA" id="ARBA00023065"/>
    </source>
</evidence>
<evidence type="ECO:0000256" key="2">
    <source>
        <dbReference type="ARBA" id="ARBA00006842"/>
    </source>
</evidence>
<comment type="caution">
    <text evidence="12">The sequence shown here is derived from an EMBL/GenBank/DDBJ whole genome shotgun (WGS) entry which is preliminary data.</text>
</comment>